<keyword evidence="4" id="KW-0812">Transmembrane</keyword>
<accession>A0ABU4VQW9</accession>
<dbReference type="InterPro" id="IPR051046">
    <property type="entry name" value="MurCDEF_CellWall_CoF430Synth"/>
</dbReference>
<dbReference type="Proteomes" id="UP001277761">
    <property type="component" value="Unassembled WGS sequence"/>
</dbReference>
<dbReference type="Pfam" id="PF02875">
    <property type="entry name" value="Mur_ligase_C"/>
    <property type="match status" value="1"/>
</dbReference>
<dbReference type="PANTHER" id="PTHR43024">
    <property type="entry name" value="UDP-N-ACETYLMURAMOYL-TRIPEPTIDE--D-ALANYL-D-ALANINE LIGASE"/>
    <property type="match status" value="1"/>
</dbReference>
<feature type="transmembrane region" description="Helical" evidence="4">
    <location>
        <begin position="134"/>
        <end position="159"/>
    </location>
</feature>
<keyword evidence="2" id="KW-0547">Nucleotide-binding</keyword>
<organism evidence="7 8">
    <name type="scientific">Patulibacter brassicae</name>
    <dbReference type="NCBI Taxonomy" id="1705717"/>
    <lineage>
        <taxon>Bacteria</taxon>
        <taxon>Bacillati</taxon>
        <taxon>Actinomycetota</taxon>
        <taxon>Thermoleophilia</taxon>
        <taxon>Solirubrobacterales</taxon>
        <taxon>Patulibacteraceae</taxon>
        <taxon>Patulibacter</taxon>
    </lineage>
</organism>
<dbReference type="Gene3D" id="3.90.190.20">
    <property type="entry name" value="Mur ligase, C-terminal domain"/>
    <property type="match status" value="1"/>
</dbReference>
<keyword evidence="3" id="KW-0067">ATP-binding</keyword>
<gene>
    <name evidence="7" type="primary">murF</name>
    <name evidence="7" type="ORF">SK069_19375</name>
</gene>
<evidence type="ECO:0000313" key="7">
    <source>
        <dbReference type="EMBL" id="MDX8153767.1"/>
    </source>
</evidence>
<dbReference type="Gene3D" id="3.40.1190.10">
    <property type="entry name" value="Mur-like, catalytic domain"/>
    <property type="match status" value="1"/>
</dbReference>
<reference evidence="7 8" key="1">
    <citation type="submission" date="2023-11" db="EMBL/GenBank/DDBJ databases">
        <authorList>
            <person name="Xu M."/>
            <person name="Jiang T."/>
        </authorList>
    </citation>
    <scope>NUCLEOTIDE SEQUENCE [LARGE SCALE GENOMIC DNA]</scope>
    <source>
        <strain evidence="7 8">SD</strain>
    </source>
</reference>
<protein>
    <submittedName>
        <fullName evidence="7">UDP-N-acetylmuramoyl-tripeptide--D-alanyl-D-alanine ligase</fullName>
        <ecNumber evidence="7">6.3.2.10</ecNumber>
    </submittedName>
</protein>
<dbReference type="InterPro" id="IPR036615">
    <property type="entry name" value="Mur_ligase_C_dom_sf"/>
</dbReference>
<evidence type="ECO:0000259" key="6">
    <source>
        <dbReference type="Pfam" id="PF08245"/>
    </source>
</evidence>
<dbReference type="InterPro" id="IPR004101">
    <property type="entry name" value="Mur_ligase_C"/>
</dbReference>
<evidence type="ECO:0000256" key="2">
    <source>
        <dbReference type="ARBA" id="ARBA00022741"/>
    </source>
</evidence>
<evidence type="ECO:0000256" key="1">
    <source>
        <dbReference type="ARBA" id="ARBA00022598"/>
    </source>
</evidence>
<evidence type="ECO:0000313" key="8">
    <source>
        <dbReference type="Proteomes" id="UP001277761"/>
    </source>
</evidence>
<name>A0ABU4VQW9_9ACTN</name>
<keyword evidence="4" id="KW-1133">Transmembrane helix</keyword>
<feature type="domain" description="Mur ligase C-terminal" evidence="5">
    <location>
        <begin position="409"/>
        <end position="526"/>
    </location>
</feature>
<dbReference type="InterPro" id="IPR036565">
    <property type="entry name" value="Mur-like_cat_sf"/>
</dbReference>
<feature type="transmembrane region" description="Helical" evidence="4">
    <location>
        <begin position="55"/>
        <end position="88"/>
    </location>
</feature>
<dbReference type="InterPro" id="IPR013221">
    <property type="entry name" value="Mur_ligase_cen"/>
</dbReference>
<keyword evidence="8" id="KW-1185">Reference proteome</keyword>
<dbReference type="PANTHER" id="PTHR43024:SF1">
    <property type="entry name" value="UDP-N-ACETYLMURAMOYL-TRIPEPTIDE--D-ALANYL-D-ALANINE LIGASE"/>
    <property type="match status" value="1"/>
</dbReference>
<dbReference type="GO" id="GO:0047480">
    <property type="term" value="F:UDP-N-acetylmuramoyl-tripeptide-D-alanyl-D-alanine ligase activity"/>
    <property type="evidence" value="ECO:0007669"/>
    <property type="project" value="UniProtKB-EC"/>
</dbReference>
<dbReference type="RefSeq" id="WP_319955916.1">
    <property type="nucleotide sequence ID" value="NZ_JAXAVX010000020.1"/>
</dbReference>
<dbReference type="SUPFAM" id="SSF53244">
    <property type="entry name" value="MurD-like peptide ligases, peptide-binding domain"/>
    <property type="match status" value="1"/>
</dbReference>
<feature type="domain" description="Mur ligase central" evidence="6">
    <location>
        <begin position="188"/>
        <end position="381"/>
    </location>
</feature>
<sequence length="535" mass="56767">MLAALLLALAALLLLAGREHVLLHVLQQEHYENARLRVWLDRGEDRRQLPASLALWVVCLAVAGVALASSGAGIAAAAVALVSAGLRLAGVWRRDQIKPLVFTKRAKRLFGLSLALPGVPLLGLAAALPGEAAVVVAGALGGALHAFGPGWLTAANVALRPVQRRETERFVRSARERLAAVAPLVVGITGSYGKTTTKACVAAVLDTAGPSYPTPASFNSHLGVVRAINEGLREDHQSFVVEMGAYREGDIAELCALVHPRIAILTAIGPAHLERFGSLDVTERAKGEIAEALPADGVFVTRADDERCRRVAATRTAARAVLFSPQPHPDADLWAEGLEVRNGRTQFALCRRVDGEVESTPVRAQLLGTHNVANLLAAAAVGFESGLTAKQVARALGRVKPPEHRLAPIVNQAAGIVVIDDSYNANPSGAAAALEVLRHHEAQRRILVTPGMVELGDEEEAENRELGRIAARSCDLCLLSGPRAAVIREGLLEAGFPDEHAIVLPDGPSAHRRLAELSRRGDVILFENDLPDVYA</sequence>
<evidence type="ECO:0000256" key="4">
    <source>
        <dbReference type="SAM" id="Phobius"/>
    </source>
</evidence>
<keyword evidence="1 7" id="KW-0436">Ligase</keyword>
<evidence type="ECO:0000256" key="3">
    <source>
        <dbReference type="ARBA" id="ARBA00022840"/>
    </source>
</evidence>
<evidence type="ECO:0000259" key="5">
    <source>
        <dbReference type="Pfam" id="PF02875"/>
    </source>
</evidence>
<comment type="caution">
    <text evidence="7">The sequence shown here is derived from an EMBL/GenBank/DDBJ whole genome shotgun (WGS) entry which is preliminary data.</text>
</comment>
<dbReference type="Pfam" id="PF08245">
    <property type="entry name" value="Mur_ligase_M"/>
    <property type="match status" value="1"/>
</dbReference>
<proteinExistence type="predicted"/>
<feature type="transmembrane region" description="Helical" evidence="4">
    <location>
        <begin position="109"/>
        <end position="128"/>
    </location>
</feature>
<keyword evidence="4" id="KW-0472">Membrane</keyword>
<dbReference type="EMBL" id="JAXAVX010000020">
    <property type="protein sequence ID" value="MDX8153767.1"/>
    <property type="molecule type" value="Genomic_DNA"/>
</dbReference>
<dbReference type="SUPFAM" id="SSF53623">
    <property type="entry name" value="MurD-like peptide ligases, catalytic domain"/>
    <property type="match status" value="1"/>
</dbReference>
<dbReference type="EC" id="6.3.2.10" evidence="7"/>